<protein>
    <submittedName>
        <fullName evidence="2">ImmA/IrrE family metallo-endopeptidase</fullName>
    </submittedName>
</protein>
<accession>A0A7X1NVR5</accession>
<reference evidence="2 3" key="1">
    <citation type="submission" date="2019-10" db="EMBL/GenBank/DDBJ databases">
        <title>Deinococcus sp. isolated from soil.</title>
        <authorList>
            <person name="Li Y."/>
            <person name="Wang J."/>
        </authorList>
    </citation>
    <scope>NUCLEOTIDE SEQUENCE [LARGE SCALE GENOMIC DNA]</scope>
    <source>
        <strain evidence="2 3">SDU3-2</strain>
    </source>
</reference>
<evidence type="ECO:0000259" key="1">
    <source>
        <dbReference type="Pfam" id="PF06114"/>
    </source>
</evidence>
<dbReference type="AlphaFoldDB" id="A0A7X1NVR5"/>
<organism evidence="2 3">
    <name type="scientific">Deinococcus terrestris</name>
    <dbReference type="NCBI Taxonomy" id="2651870"/>
    <lineage>
        <taxon>Bacteria</taxon>
        <taxon>Thermotogati</taxon>
        <taxon>Deinococcota</taxon>
        <taxon>Deinococci</taxon>
        <taxon>Deinococcales</taxon>
        <taxon>Deinococcaceae</taxon>
        <taxon>Deinococcus</taxon>
    </lineage>
</organism>
<name>A0A7X1NVR5_9DEIO</name>
<sequence>MVPVLHQRARVDRGGPVSELGAAFLEFVDRVHAAHGYETDFWRLAASLDIPVAPGPFSSTVSLPRTVITLEEGVYRSERTFVKMHEVSHALLRDSGIETELRWQADSPEDFRAQVEAYCNYGAAQLQMPGPLLDEALRRYGVSPGAVLHLAEVSRTSLPVAMRRLVYGRLEPDAHRAAFVTQRSYVRDVASANIALDFGVGTRIPEIALRRQDARLRRVPREYGTGLTLGTVAW</sequence>
<dbReference type="InterPro" id="IPR010359">
    <property type="entry name" value="IrrE_HExxH"/>
</dbReference>
<proteinExistence type="predicted"/>
<evidence type="ECO:0000313" key="2">
    <source>
        <dbReference type="EMBL" id="MPY66677.1"/>
    </source>
</evidence>
<dbReference type="Pfam" id="PF06114">
    <property type="entry name" value="Peptidase_M78"/>
    <property type="match status" value="1"/>
</dbReference>
<evidence type="ECO:0000313" key="3">
    <source>
        <dbReference type="Proteomes" id="UP000484842"/>
    </source>
</evidence>
<dbReference type="Proteomes" id="UP000484842">
    <property type="component" value="Unassembled WGS sequence"/>
</dbReference>
<comment type="caution">
    <text evidence="2">The sequence shown here is derived from an EMBL/GenBank/DDBJ whole genome shotgun (WGS) entry which is preliminary data.</text>
</comment>
<keyword evidence="3" id="KW-1185">Reference proteome</keyword>
<gene>
    <name evidence="2" type="ORF">F8S09_08215</name>
</gene>
<dbReference type="EMBL" id="WBSL01000002">
    <property type="protein sequence ID" value="MPY66677.1"/>
    <property type="molecule type" value="Genomic_DNA"/>
</dbReference>
<feature type="domain" description="IrrE N-terminal-like" evidence="1">
    <location>
        <begin position="57"/>
        <end position="144"/>
    </location>
</feature>